<dbReference type="Proteomes" id="UP000031970">
    <property type="component" value="Unassembled WGS sequence"/>
</dbReference>
<comment type="caution">
    <text evidence="1">The sequence shown here is derived from an EMBL/GenBank/DDBJ whole genome shotgun (WGS) entry which is preliminary data.</text>
</comment>
<name>A0ABD3ZTD0_BACIU</name>
<reference evidence="1 2" key="1">
    <citation type="submission" date="2014-11" db="EMBL/GenBank/DDBJ databases">
        <title>Draft Genome Sequences of Nine Bacillus subtilis Strains that Form Spores with High Heat-Resistance.</title>
        <authorList>
            <person name="Krawcyk A.O."/>
            <person name="Berendsen E.M."/>
            <person name="de Jong A."/>
            <person name="Holsappel S."/>
            <person name="Eijlander R.T."/>
            <person name="Wells-Bennik M."/>
            <person name="Kuipers O.P."/>
        </authorList>
    </citation>
    <scope>NUCLEOTIDE SEQUENCE [LARGE SCALE GENOMIC DNA]</scope>
    <source>
        <strain evidence="1 2">B4067</strain>
    </source>
</reference>
<organism evidence="1 2">
    <name type="scientific">Bacillus subtilis subsp. subtilis</name>
    <dbReference type="NCBI Taxonomy" id="135461"/>
    <lineage>
        <taxon>Bacteria</taxon>
        <taxon>Bacillati</taxon>
        <taxon>Bacillota</taxon>
        <taxon>Bacilli</taxon>
        <taxon>Bacillales</taxon>
        <taxon>Bacillaceae</taxon>
        <taxon>Bacillus</taxon>
    </lineage>
</organism>
<sequence length="43" mass="4975">MLVNSKEIIMKEYGPASYGLYLPSMPKRCIGTFFKQSEAILRY</sequence>
<evidence type="ECO:0000313" key="2">
    <source>
        <dbReference type="Proteomes" id="UP000031970"/>
    </source>
</evidence>
<evidence type="ECO:0000313" key="1">
    <source>
        <dbReference type="EMBL" id="KIL31501.1"/>
    </source>
</evidence>
<accession>A0ABD3ZTD0</accession>
<proteinExistence type="predicted"/>
<dbReference type="EMBL" id="JSXS01000058">
    <property type="protein sequence ID" value="KIL31501.1"/>
    <property type="molecule type" value="Genomic_DNA"/>
</dbReference>
<dbReference type="AlphaFoldDB" id="A0ABD3ZTD0"/>
<protein>
    <submittedName>
        <fullName evidence="1">Uncharacterized protein</fullName>
    </submittedName>
</protein>
<gene>
    <name evidence="1" type="ORF">B4067_4025</name>
</gene>